<comment type="caution">
    <text evidence="1">The sequence shown here is derived from an EMBL/GenBank/DDBJ whole genome shotgun (WGS) entry which is preliminary data.</text>
</comment>
<name>A0A2Z6RAQ1_9GLOM</name>
<organism evidence="1 3">
    <name type="scientific">Rhizophagus clarus</name>
    <dbReference type="NCBI Taxonomy" id="94130"/>
    <lineage>
        <taxon>Eukaryota</taxon>
        <taxon>Fungi</taxon>
        <taxon>Fungi incertae sedis</taxon>
        <taxon>Mucoromycota</taxon>
        <taxon>Glomeromycotina</taxon>
        <taxon>Glomeromycetes</taxon>
        <taxon>Glomerales</taxon>
        <taxon>Glomeraceae</taxon>
        <taxon>Rhizophagus</taxon>
    </lineage>
</organism>
<evidence type="ECO:0000313" key="3">
    <source>
        <dbReference type="Proteomes" id="UP000247702"/>
    </source>
</evidence>
<sequence>MTVTYLTDDCIYHILNYLQNNRFTLFNCLLVNRFWSKVTIPLLYANPFSRLKDVNKSLIINTFLLFLNEEERNYLIKQNNIHKKLNSKLFQKKEIKLIHEYPRYIKKLSKFLIYNAIDHWYRQQVKVTCNNHNNLNDNMSLFIKATFYHMFLRKSNHIKDLEISLYLLKQDIFNIVNIINIKISNLIILKLNSCYYKTHEIFYEFLQTILKNCKNLQRLDLIDIDLYYNSNEILSIIKQQYDLKEFNFYGFCKLSPNNIFSSLEYQKNSLISLKFHDINIQHCILQSVIKLHNLKSFEIIYCYGMTLELCQIFEFATFKLKELSIKNIWESNITSKIIKYLGKHLQRLKVEHVNDEIMRVIIQYSLELKTLDIYLGYHINLSILPYLKNLKIENLNIYLNAYIIESFFIKLAENLSNTITKISFVTTLNEISLLKFLTSCFYNNQIINLNNLNFNQKFELKHLEIILSCIKNNNNLKLLGIRGLDKIWSTKELILLDQIRERGIKLVEFKDHFKESDYQFSD</sequence>
<dbReference type="InterPro" id="IPR032675">
    <property type="entry name" value="LRR_dom_sf"/>
</dbReference>
<reference evidence="1 3" key="1">
    <citation type="submission" date="2017-11" db="EMBL/GenBank/DDBJ databases">
        <title>The genome of Rhizophagus clarus HR1 reveals common genetic basis of auxotrophy among arbuscular mycorrhizal fungi.</title>
        <authorList>
            <person name="Kobayashi Y."/>
        </authorList>
    </citation>
    <scope>NUCLEOTIDE SEQUENCE [LARGE SCALE GENOMIC DNA]</scope>
    <source>
        <strain evidence="1 3">HR1</strain>
    </source>
</reference>
<evidence type="ECO:0000313" key="2">
    <source>
        <dbReference type="EMBL" id="GES75721.1"/>
    </source>
</evidence>
<keyword evidence="3" id="KW-1185">Reference proteome</keyword>
<dbReference type="OrthoDB" id="2350806at2759"/>
<reference evidence="2" key="2">
    <citation type="submission" date="2019-10" db="EMBL/GenBank/DDBJ databases">
        <title>Conservation and host-specific expression of non-tandemly repeated heterogenous ribosome RNA gene in arbuscular mycorrhizal fungi.</title>
        <authorList>
            <person name="Maeda T."/>
            <person name="Kobayashi Y."/>
            <person name="Nakagawa T."/>
            <person name="Ezawa T."/>
            <person name="Yamaguchi K."/>
            <person name="Bino T."/>
            <person name="Nishimoto Y."/>
            <person name="Shigenobu S."/>
            <person name="Kawaguchi M."/>
        </authorList>
    </citation>
    <scope>NUCLEOTIDE SEQUENCE</scope>
    <source>
        <strain evidence="2">HR1</strain>
    </source>
</reference>
<dbReference type="Proteomes" id="UP000615446">
    <property type="component" value="Unassembled WGS sequence"/>
</dbReference>
<dbReference type="Proteomes" id="UP000247702">
    <property type="component" value="Unassembled WGS sequence"/>
</dbReference>
<dbReference type="SUPFAM" id="SSF52047">
    <property type="entry name" value="RNI-like"/>
    <property type="match status" value="1"/>
</dbReference>
<gene>
    <name evidence="2" type="ORF">RCL2_000313700</name>
    <name evidence="1" type="ORF">RclHR1_02280004</name>
</gene>
<evidence type="ECO:0008006" key="4">
    <source>
        <dbReference type="Google" id="ProtNLM"/>
    </source>
</evidence>
<dbReference type="AlphaFoldDB" id="A0A2Z6RAQ1"/>
<dbReference type="STRING" id="94130.A0A2Z6RAQ1"/>
<dbReference type="EMBL" id="BEXD01001424">
    <property type="protein sequence ID" value="GBB94031.1"/>
    <property type="molecule type" value="Genomic_DNA"/>
</dbReference>
<dbReference type="Gene3D" id="3.80.10.10">
    <property type="entry name" value="Ribonuclease Inhibitor"/>
    <property type="match status" value="1"/>
</dbReference>
<proteinExistence type="predicted"/>
<evidence type="ECO:0000313" key="1">
    <source>
        <dbReference type="EMBL" id="GBB94031.1"/>
    </source>
</evidence>
<protein>
    <recommendedName>
        <fullName evidence="4">F-box domain-containing protein</fullName>
    </recommendedName>
</protein>
<accession>A0A2Z6RAQ1</accession>
<dbReference type="EMBL" id="BLAL01000017">
    <property type="protein sequence ID" value="GES75721.1"/>
    <property type="molecule type" value="Genomic_DNA"/>
</dbReference>